<proteinExistence type="predicted"/>
<accession>A0A2J4JS24</accession>
<evidence type="ECO:0000313" key="1">
    <source>
        <dbReference type="EMBL" id="PLK30662.1"/>
    </source>
</evidence>
<gene>
    <name evidence="1" type="ORF">CGS50_003340</name>
</gene>
<dbReference type="RefSeq" id="WP_097781736.1">
    <property type="nucleotide sequence ID" value="NZ_NMTS02000001.1"/>
</dbReference>
<dbReference type="AlphaFoldDB" id="A0A2J4JS24"/>
<dbReference type="Proteomes" id="UP000221015">
    <property type="component" value="Unassembled WGS sequence"/>
</dbReference>
<protein>
    <recommendedName>
        <fullName evidence="3">DUF2800 domain-containing protein</fullName>
    </recommendedName>
</protein>
<reference evidence="1 2" key="1">
    <citation type="journal article" date="2017" name="Front. Microbiol.">
        <title>New Insights into the Diversity of the Genus Faecalibacterium.</title>
        <authorList>
            <person name="Benevides L."/>
            <person name="Burman S."/>
            <person name="Martin R."/>
            <person name="Robert V."/>
            <person name="Thomas M."/>
            <person name="Miquel S."/>
            <person name="Chain F."/>
            <person name="Sokol H."/>
            <person name="Bermudez-Humaran L.G."/>
            <person name="Morrison M."/>
            <person name="Langella P."/>
            <person name="Azevedo V.A."/>
            <person name="Chatel J.M."/>
            <person name="Soares S."/>
        </authorList>
    </citation>
    <scope>NUCLEOTIDE SEQUENCE [LARGE SCALE GENOMIC DNA]</scope>
    <source>
        <strain evidence="1 2">CNCM I 4542</strain>
    </source>
</reference>
<sequence length="183" mass="21201">MQWNDHSRLVGQHAFLGASKYHWLNYDTQRLVDAFMSCQAKEKGTRLHAFAAECINLKQKLPKSKKTLNAYVNDAIGFRMDPEQVLFYSENCFGTADAIAFNDKDNFLRIHDLKTGAVPAHMEQLFIYDALFCMEYHVKPKDILIENRIYQNDDVLIETPTADIIDPIIEKIKEFDKIIADLR</sequence>
<comment type="caution">
    <text evidence="1">The sequence shown here is derived from an EMBL/GenBank/DDBJ whole genome shotgun (WGS) entry which is preliminary data.</text>
</comment>
<organism evidence="1 2">
    <name type="scientific">Faecalibacterium prausnitzii</name>
    <dbReference type="NCBI Taxonomy" id="853"/>
    <lineage>
        <taxon>Bacteria</taxon>
        <taxon>Bacillati</taxon>
        <taxon>Bacillota</taxon>
        <taxon>Clostridia</taxon>
        <taxon>Eubacteriales</taxon>
        <taxon>Oscillospiraceae</taxon>
        <taxon>Faecalibacterium</taxon>
    </lineage>
</organism>
<evidence type="ECO:0000313" key="2">
    <source>
        <dbReference type="Proteomes" id="UP000221015"/>
    </source>
</evidence>
<dbReference type="EMBL" id="NMTS02000001">
    <property type="protein sequence ID" value="PLK30662.1"/>
    <property type="molecule type" value="Genomic_DNA"/>
</dbReference>
<evidence type="ECO:0008006" key="3">
    <source>
        <dbReference type="Google" id="ProtNLM"/>
    </source>
</evidence>
<name>A0A2J4JS24_9FIRM</name>